<evidence type="ECO:0000313" key="2">
    <source>
        <dbReference type="EMBL" id="TKR59526.1"/>
    </source>
</evidence>
<reference evidence="2 3" key="1">
    <citation type="journal article" date="2015" name="Genome Biol.">
        <title>Comparative genomics of Steinernema reveals deeply conserved gene regulatory networks.</title>
        <authorList>
            <person name="Dillman A.R."/>
            <person name="Macchietto M."/>
            <person name="Porter C.F."/>
            <person name="Rogers A."/>
            <person name="Williams B."/>
            <person name="Antoshechkin I."/>
            <person name="Lee M.M."/>
            <person name="Goodwin Z."/>
            <person name="Lu X."/>
            <person name="Lewis E.E."/>
            <person name="Goodrich-Blair H."/>
            <person name="Stock S.P."/>
            <person name="Adams B.J."/>
            <person name="Sternberg P.W."/>
            <person name="Mortazavi A."/>
        </authorList>
    </citation>
    <scope>NUCLEOTIDE SEQUENCE [LARGE SCALE GENOMIC DNA]</scope>
    <source>
        <strain evidence="2 3">ALL</strain>
    </source>
</reference>
<feature type="compositionally biased region" description="Acidic residues" evidence="1">
    <location>
        <begin position="148"/>
        <end position="171"/>
    </location>
</feature>
<evidence type="ECO:0000256" key="1">
    <source>
        <dbReference type="SAM" id="MobiDB-lite"/>
    </source>
</evidence>
<feature type="region of interest" description="Disordered" evidence="1">
    <location>
        <begin position="100"/>
        <end position="171"/>
    </location>
</feature>
<comment type="caution">
    <text evidence="2">The sequence shown here is derived from an EMBL/GenBank/DDBJ whole genome shotgun (WGS) entry which is preliminary data.</text>
</comment>
<feature type="compositionally biased region" description="Basic and acidic residues" evidence="1">
    <location>
        <begin position="100"/>
        <end position="121"/>
    </location>
</feature>
<feature type="compositionally biased region" description="Basic and acidic residues" evidence="1">
    <location>
        <begin position="137"/>
        <end position="147"/>
    </location>
</feature>
<keyword evidence="3" id="KW-1185">Reference proteome</keyword>
<gene>
    <name evidence="2" type="ORF">L596_029184</name>
</gene>
<feature type="compositionally biased region" description="Acidic residues" evidence="1">
    <location>
        <begin position="122"/>
        <end position="136"/>
    </location>
</feature>
<dbReference type="AlphaFoldDB" id="A0A4U5LTW7"/>
<reference evidence="2 3" key="2">
    <citation type="journal article" date="2019" name="G3 (Bethesda)">
        <title>Hybrid Assembly of the Genome of the Entomopathogenic Nematode Steinernema carpocapsae Identifies the X-Chromosome.</title>
        <authorList>
            <person name="Serra L."/>
            <person name="Macchietto M."/>
            <person name="Macias-Munoz A."/>
            <person name="McGill C.J."/>
            <person name="Rodriguez I.M."/>
            <person name="Rodriguez B."/>
            <person name="Murad R."/>
            <person name="Mortazavi A."/>
        </authorList>
    </citation>
    <scope>NUCLEOTIDE SEQUENCE [LARGE SCALE GENOMIC DNA]</scope>
    <source>
        <strain evidence="2 3">ALL</strain>
    </source>
</reference>
<proteinExistence type="predicted"/>
<dbReference type="Proteomes" id="UP000298663">
    <property type="component" value="Unassembled WGS sequence"/>
</dbReference>
<protein>
    <submittedName>
        <fullName evidence="2">Uncharacterized protein</fullName>
    </submittedName>
</protein>
<organism evidence="2 3">
    <name type="scientific">Steinernema carpocapsae</name>
    <name type="common">Entomopathogenic nematode</name>
    <dbReference type="NCBI Taxonomy" id="34508"/>
    <lineage>
        <taxon>Eukaryota</taxon>
        <taxon>Metazoa</taxon>
        <taxon>Ecdysozoa</taxon>
        <taxon>Nematoda</taxon>
        <taxon>Chromadorea</taxon>
        <taxon>Rhabditida</taxon>
        <taxon>Tylenchina</taxon>
        <taxon>Panagrolaimomorpha</taxon>
        <taxon>Strongyloidoidea</taxon>
        <taxon>Steinernematidae</taxon>
        <taxon>Steinernema</taxon>
    </lineage>
</organism>
<sequence>MAFLVCTSSNYPSALLSPTLISIFSTPNTKTSTMLCFEELNCATSDVFSYMCSLAMEKCSKKSEKKRAACGGAAMRKRLLIKNFVAHMLSQETEIRKKIETQQQRAAEERELEHVEDVYDVDKEDDEDEPEMDEFEESNRRYRLQHDDQDEDDEEEEEDEEDEEEDEDEVPILALDAEDDDVKRYEQCSTLYASADASLMDAVPVEELMKGESDLFDISAVGVEDGIIQIECAEWPDFQTVPTSNQHFLIPCDSREFVFPHHHYESYLSSSCEYEFALPDNILEDEPAVPSDPKAPSPAPLFTNLVNIVSSVLGAPENHALLFLQTPQSCVDGVSVSAAAAKEVENHTISLYSFDDNPRKRGRGLLEQDENSMYSLIVPKRVKLL</sequence>
<accession>A0A4U5LTW7</accession>
<evidence type="ECO:0000313" key="3">
    <source>
        <dbReference type="Proteomes" id="UP000298663"/>
    </source>
</evidence>
<name>A0A4U5LTW7_STECR</name>
<dbReference type="OrthoDB" id="5831414at2759"/>
<dbReference type="EMBL" id="AZBU02000012">
    <property type="protein sequence ID" value="TKR59526.1"/>
    <property type="molecule type" value="Genomic_DNA"/>
</dbReference>